<dbReference type="PaxDb" id="214684-Q5KG82"/>
<dbReference type="HOGENOM" id="CLU_012494_9_2_1"/>
<evidence type="ECO:0000256" key="1">
    <source>
        <dbReference type="ARBA" id="ARBA00022801"/>
    </source>
</evidence>
<dbReference type="OrthoDB" id="19653at2759"/>
<dbReference type="SUPFAM" id="SSF53474">
    <property type="entry name" value="alpha/beta-Hydrolases"/>
    <property type="match status" value="1"/>
</dbReference>
<sequence>MTTAHIDRSDLCIPKPKTFVYDSKHDIKLDAYIPQPGSASGEAIQEHGQKLQLEGKAEKELKKMPVVVQFHLGGMVGGSRVMVFPANLPALFNSKGILFVSADYRLLFPSTPSDIVNDVRTLMSYLSDPSTPLAKTLASSGYMVDKDNLIVNGASGGNYPARAAATIADIKPRPIAWINFFGQSGDWLLDFWCQGADIEKSMPSNVHLHDMKRAEELEKMKGGEVTTEDPYIVVDGKLTSAKGRFSLFLKWQRDGVFLDYLLSEPGLSAKLAKLRYEERLAAIPVSKRSLLLPSTDATPPTYIIHGKEDHTVPIEDSMATEKDLKEMRKEVKVEWVADAAHMLLQPSGEEMKLVEGIDEIVQRMVNWTIGILERKAEIERLL</sequence>
<reference evidence="2 3" key="1">
    <citation type="journal article" date="2005" name="Science">
        <title>The genome of the basidiomycetous yeast and human pathogen Cryptococcus neoformans.</title>
        <authorList>
            <person name="Loftus B.J."/>
            <person name="Fung E."/>
            <person name="Roncaglia P."/>
            <person name="Rowley D."/>
            <person name="Amedeo P."/>
            <person name="Bruno D."/>
            <person name="Vamathevan J."/>
            <person name="Miranda M."/>
            <person name="Anderson I.J."/>
            <person name="Fraser J.A."/>
            <person name="Allen J.E."/>
            <person name="Bosdet I.E."/>
            <person name="Brent M.R."/>
            <person name="Chiu R."/>
            <person name="Doering T.L."/>
            <person name="Donlin M.J."/>
            <person name="D'Souza C.A."/>
            <person name="Fox D.S."/>
            <person name="Grinberg V."/>
            <person name="Fu J."/>
            <person name="Fukushima M."/>
            <person name="Haas B.J."/>
            <person name="Huang J.C."/>
            <person name="Janbon G."/>
            <person name="Jones S.J."/>
            <person name="Koo H.L."/>
            <person name="Krzywinski M.I."/>
            <person name="Kwon-Chung J.K."/>
            <person name="Lengeler K.B."/>
            <person name="Maiti R."/>
            <person name="Marra M.A."/>
            <person name="Marra R.E."/>
            <person name="Mathewson C.A."/>
            <person name="Mitchell T.G."/>
            <person name="Pertea M."/>
            <person name="Riggs F.R."/>
            <person name="Salzberg S.L."/>
            <person name="Schein J.E."/>
            <person name="Shvartsbeyn A."/>
            <person name="Shin H."/>
            <person name="Shumway M."/>
            <person name="Specht C.A."/>
            <person name="Suh B.B."/>
            <person name="Tenney A."/>
            <person name="Utterback T.R."/>
            <person name="Wickes B.L."/>
            <person name="Wortman J.R."/>
            <person name="Wye N.H."/>
            <person name="Kronstad J.W."/>
            <person name="Lodge J.K."/>
            <person name="Heitman J."/>
            <person name="Davis R.W."/>
            <person name="Fraser C.M."/>
            <person name="Hyman R.W."/>
        </authorList>
    </citation>
    <scope>NUCLEOTIDE SEQUENCE [LARGE SCALE GENOMIC DNA]</scope>
    <source>
        <strain evidence="3">JEC21 / ATCC MYA-565</strain>
    </source>
</reference>
<dbReference type="GeneID" id="3257880"/>
<name>Q5KG82_CRYD1</name>
<protein>
    <submittedName>
        <fullName evidence="2">Uncharacterized protein</fullName>
    </submittedName>
</protein>
<dbReference type="PANTHER" id="PTHR48081">
    <property type="entry name" value="AB HYDROLASE SUPERFAMILY PROTEIN C4A8.06C"/>
    <property type="match status" value="1"/>
</dbReference>
<dbReference type="InParanoid" id="Q5KG82"/>
<dbReference type="EMBL" id="AE017345">
    <property type="protein sequence ID" value="AAW43832.1"/>
    <property type="molecule type" value="Genomic_DNA"/>
</dbReference>
<dbReference type="RefSeq" id="XP_571139.1">
    <property type="nucleotide sequence ID" value="XM_571139.2"/>
</dbReference>
<evidence type="ECO:0000313" key="3">
    <source>
        <dbReference type="Proteomes" id="UP000002149"/>
    </source>
</evidence>
<proteinExistence type="predicted"/>
<dbReference type="VEuPathDB" id="FungiDB:CNE04520"/>
<gene>
    <name evidence="2" type="ordered locus">CNE04520</name>
</gene>
<keyword evidence="1" id="KW-0378">Hydrolase</keyword>
<dbReference type="InterPro" id="IPR029058">
    <property type="entry name" value="AB_hydrolase_fold"/>
</dbReference>
<dbReference type="eggNOG" id="ENOG502S3DF">
    <property type="taxonomic scope" value="Eukaryota"/>
</dbReference>
<keyword evidence="3" id="KW-1185">Reference proteome</keyword>
<dbReference type="OMA" id="NWIFISA"/>
<dbReference type="Proteomes" id="UP000002149">
    <property type="component" value="Chromosome 5"/>
</dbReference>
<dbReference type="GO" id="GO:0016787">
    <property type="term" value="F:hydrolase activity"/>
    <property type="evidence" value="ECO:0007669"/>
    <property type="project" value="UniProtKB-KW"/>
</dbReference>
<dbReference type="KEGG" id="cne:CNE04520"/>
<evidence type="ECO:0000313" key="2">
    <source>
        <dbReference type="EMBL" id="AAW43832.1"/>
    </source>
</evidence>
<dbReference type="InterPro" id="IPR050300">
    <property type="entry name" value="GDXG_lipolytic_enzyme"/>
</dbReference>
<accession>Q5KG82</accession>
<dbReference type="Gene3D" id="3.40.50.1820">
    <property type="entry name" value="alpha/beta hydrolase"/>
    <property type="match status" value="1"/>
</dbReference>
<dbReference type="PANTHER" id="PTHR48081:SF3">
    <property type="entry name" value="ALPHA_BETA HYDROLASE FOLD-3 DOMAIN-CONTAINING PROTEIN"/>
    <property type="match status" value="1"/>
</dbReference>
<dbReference type="AlphaFoldDB" id="Q5KG82"/>
<organism evidence="2 3">
    <name type="scientific">Cryptococcus deneoformans (strain JEC21 / ATCC MYA-565)</name>
    <name type="common">Cryptococcus neoformans var. neoformans serotype D</name>
    <dbReference type="NCBI Taxonomy" id="214684"/>
    <lineage>
        <taxon>Eukaryota</taxon>
        <taxon>Fungi</taxon>
        <taxon>Dikarya</taxon>
        <taxon>Basidiomycota</taxon>
        <taxon>Agaricomycotina</taxon>
        <taxon>Tremellomycetes</taxon>
        <taxon>Tremellales</taxon>
        <taxon>Cryptococcaceae</taxon>
        <taxon>Cryptococcus</taxon>
        <taxon>Cryptococcus neoformans species complex</taxon>
    </lineage>
</organism>